<gene>
    <name evidence="12" type="ORF">NDU88_006211</name>
</gene>
<protein>
    <recommendedName>
        <fullName evidence="11">KASH domain-containing protein</fullName>
    </recommendedName>
</protein>
<comment type="similarity">
    <text evidence="1">Belongs to the nesprin family.</text>
</comment>
<feature type="transmembrane region" description="Helical" evidence="10">
    <location>
        <begin position="589"/>
        <end position="611"/>
    </location>
</feature>
<comment type="subcellular location">
    <subcellularLocation>
        <location evidence="6">Nucleus outer membrane</location>
        <topology evidence="6">Single-pass type IV membrane protein</topology>
    </subcellularLocation>
</comment>
<dbReference type="PROSITE" id="PS51049">
    <property type="entry name" value="KASH"/>
    <property type="match status" value="1"/>
</dbReference>
<reference evidence="12" key="1">
    <citation type="journal article" date="2022" name="bioRxiv">
        <title>Sequencing and chromosome-scale assembly of the giantPleurodeles waltlgenome.</title>
        <authorList>
            <person name="Brown T."/>
            <person name="Elewa A."/>
            <person name="Iarovenko S."/>
            <person name="Subramanian E."/>
            <person name="Araus A.J."/>
            <person name="Petzold A."/>
            <person name="Susuki M."/>
            <person name="Suzuki K.-i.T."/>
            <person name="Hayashi T."/>
            <person name="Toyoda A."/>
            <person name="Oliveira C."/>
            <person name="Osipova E."/>
            <person name="Leigh N.D."/>
            <person name="Simon A."/>
            <person name="Yun M.H."/>
        </authorList>
    </citation>
    <scope>NUCLEOTIDE SEQUENCE</scope>
    <source>
        <strain evidence="12">20211129_DDA</strain>
        <tissue evidence="12">Liver</tissue>
    </source>
</reference>
<feature type="coiled-coil region" evidence="8">
    <location>
        <begin position="105"/>
        <end position="139"/>
    </location>
</feature>
<feature type="topological domain" description="Perinuclear space" evidence="7">
    <location>
        <begin position="610"/>
        <end position="638"/>
    </location>
</feature>
<dbReference type="InterPro" id="IPR030268">
    <property type="entry name" value="SYNE4"/>
</dbReference>
<evidence type="ECO:0000256" key="8">
    <source>
        <dbReference type="SAM" id="Coils"/>
    </source>
</evidence>
<dbReference type="AlphaFoldDB" id="A0AAV7MYJ9"/>
<proteinExistence type="inferred from homology"/>
<dbReference type="PANTHER" id="PTHR21640:SF1">
    <property type="entry name" value="NESPRIN-4"/>
    <property type="match status" value="1"/>
</dbReference>
<evidence type="ECO:0000256" key="2">
    <source>
        <dbReference type="ARBA" id="ARBA00022692"/>
    </source>
</evidence>
<dbReference type="Proteomes" id="UP001066276">
    <property type="component" value="Chromosome 9"/>
</dbReference>
<evidence type="ECO:0000256" key="5">
    <source>
        <dbReference type="ARBA" id="ARBA00023242"/>
    </source>
</evidence>
<keyword evidence="3 10" id="KW-1133">Transmembrane helix</keyword>
<evidence type="ECO:0000256" key="7">
    <source>
        <dbReference type="PROSITE-ProRule" id="PRU00385"/>
    </source>
</evidence>
<dbReference type="GO" id="GO:0005640">
    <property type="term" value="C:nuclear outer membrane"/>
    <property type="evidence" value="ECO:0007669"/>
    <property type="project" value="UniProtKB-SubCell"/>
</dbReference>
<sequence length="638" mass="74048">MLAAIEVMKIQFRDLDMQTDYFTMVASHDNLTMGGQDPTEHEVPSKQLLEFSGCNICTASIEKHIKMEYAWQLWAKFVDCFSRYQDWLQGAEAVLSFTKSSQILYADAKEELKKCEVLLRQVRERLGQLESLNRQYRQLTQINGIGLQNRLRAMVQECNQRWDRLQKQTQAIHKRLKFFVSQREEFESEREIIEVWLIELDLKLTDVEHFSSGNTLEKIKQLQPLQQDVQLNADRVDGLLVFGEQLILRSEPLDAECLEEELQSLSCYCQEVFSRVFRFRRRLVSMRLVFEDELQSDKETNQESEHFSDISSEESEENEKRDNCVFLDTDTSESYELPATQNHVHRCNDSATRDSLDLEWDPSVDIGGSTSHDEDDSFHSAFTGIYPLEEPRQRHRGRSRPRRANSSKINDLPGGMKRSSDIIDSIAVPNSNLNDLRCGPVFKPTERNEQPPGVKNQEMIMNGVCFQPERPMFDPEQIETWLGQTHTKTLGEAAERRGAPCWTPSTAEQCRVPTEYGTNKSSNGCPKHHFQQPESTPRFVQKQLMKQRHRCSQEVLKTMENRDELLLPPAYLEMDPPFKKRSFLTWLKMLVLMSILLALLFLTGIFVLYILDSTCSQANHRAWSRHFMLKYVNGPPPT</sequence>
<comment type="caution">
    <text evidence="12">The sequence shown here is derived from an EMBL/GenBank/DDBJ whole genome shotgun (WGS) entry which is preliminary data.</text>
</comment>
<dbReference type="Pfam" id="PF10541">
    <property type="entry name" value="KASH"/>
    <property type="match status" value="1"/>
</dbReference>
<dbReference type="Gene3D" id="1.20.58.60">
    <property type="match status" value="2"/>
</dbReference>
<evidence type="ECO:0000256" key="4">
    <source>
        <dbReference type="ARBA" id="ARBA00023136"/>
    </source>
</evidence>
<evidence type="ECO:0000256" key="3">
    <source>
        <dbReference type="ARBA" id="ARBA00022989"/>
    </source>
</evidence>
<feature type="topological domain" description="Cytoplasmic" evidence="7">
    <location>
        <begin position="1"/>
        <end position="588"/>
    </location>
</feature>
<feature type="compositionally biased region" description="Basic residues" evidence="9">
    <location>
        <begin position="393"/>
        <end position="405"/>
    </location>
</feature>
<feature type="region of interest" description="Disordered" evidence="9">
    <location>
        <begin position="359"/>
        <end position="378"/>
    </location>
</feature>
<evidence type="ECO:0000256" key="1">
    <source>
        <dbReference type="ARBA" id="ARBA00008619"/>
    </source>
</evidence>
<evidence type="ECO:0000313" key="13">
    <source>
        <dbReference type="Proteomes" id="UP001066276"/>
    </source>
</evidence>
<evidence type="ECO:0000256" key="10">
    <source>
        <dbReference type="SAM" id="Phobius"/>
    </source>
</evidence>
<keyword evidence="8" id="KW-0175">Coiled coil</keyword>
<dbReference type="GO" id="GO:0034993">
    <property type="term" value="C:meiotic nuclear membrane microtubule tethering complex"/>
    <property type="evidence" value="ECO:0007669"/>
    <property type="project" value="InterPro"/>
</dbReference>
<feature type="compositionally biased region" description="Basic and acidic residues" evidence="9">
    <location>
        <begin position="298"/>
        <end position="308"/>
    </location>
</feature>
<evidence type="ECO:0000313" key="12">
    <source>
        <dbReference type="EMBL" id="KAJ1108841.1"/>
    </source>
</evidence>
<feature type="region of interest" description="Disordered" evidence="9">
    <location>
        <begin position="389"/>
        <end position="418"/>
    </location>
</feature>
<dbReference type="CDD" id="cd00176">
    <property type="entry name" value="SPEC"/>
    <property type="match status" value="1"/>
</dbReference>
<evidence type="ECO:0000256" key="9">
    <source>
        <dbReference type="SAM" id="MobiDB-lite"/>
    </source>
</evidence>
<evidence type="ECO:0000256" key="6">
    <source>
        <dbReference type="ARBA" id="ARBA00046312"/>
    </source>
</evidence>
<keyword evidence="2 7" id="KW-0812">Transmembrane</keyword>
<dbReference type="InterPro" id="IPR012315">
    <property type="entry name" value="KASH"/>
</dbReference>
<organism evidence="12 13">
    <name type="scientific">Pleurodeles waltl</name>
    <name type="common">Iberian ribbed newt</name>
    <dbReference type="NCBI Taxonomy" id="8319"/>
    <lineage>
        <taxon>Eukaryota</taxon>
        <taxon>Metazoa</taxon>
        <taxon>Chordata</taxon>
        <taxon>Craniata</taxon>
        <taxon>Vertebrata</taxon>
        <taxon>Euteleostomi</taxon>
        <taxon>Amphibia</taxon>
        <taxon>Batrachia</taxon>
        <taxon>Caudata</taxon>
        <taxon>Salamandroidea</taxon>
        <taxon>Salamandridae</taxon>
        <taxon>Pleurodelinae</taxon>
        <taxon>Pleurodeles</taxon>
    </lineage>
</organism>
<feature type="domain" description="KASH" evidence="11">
    <location>
        <begin position="580"/>
        <end position="638"/>
    </location>
</feature>
<keyword evidence="13" id="KW-1185">Reference proteome</keyword>
<name>A0AAV7MYJ9_PLEWA</name>
<feature type="region of interest" description="Disordered" evidence="9">
    <location>
        <begin position="298"/>
        <end position="323"/>
    </location>
</feature>
<evidence type="ECO:0000259" key="11">
    <source>
        <dbReference type="PROSITE" id="PS51049"/>
    </source>
</evidence>
<dbReference type="EMBL" id="JANPWB010000013">
    <property type="protein sequence ID" value="KAJ1108841.1"/>
    <property type="molecule type" value="Genomic_DNA"/>
</dbReference>
<dbReference type="PANTHER" id="PTHR21640">
    <property type="match status" value="1"/>
</dbReference>
<accession>A0AAV7MYJ9</accession>
<keyword evidence="4 7" id="KW-0472">Membrane</keyword>
<keyword evidence="5" id="KW-0539">Nucleus</keyword>
<dbReference type="SUPFAM" id="SSF46966">
    <property type="entry name" value="Spectrin repeat"/>
    <property type="match status" value="2"/>
</dbReference>
<dbReference type="SMART" id="SM00150">
    <property type="entry name" value="SPEC"/>
    <property type="match status" value="2"/>
</dbReference>
<dbReference type="InterPro" id="IPR018159">
    <property type="entry name" value="Spectrin/alpha-actinin"/>
</dbReference>
<dbReference type="SMART" id="SM01249">
    <property type="entry name" value="KASH"/>
    <property type="match status" value="1"/>
</dbReference>